<keyword evidence="7 8" id="KW-0539">Nucleus</keyword>
<evidence type="ECO:0000256" key="7">
    <source>
        <dbReference type="ARBA" id="ARBA00023242"/>
    </source>
</evidence>
<reference evidence="11" key="1">
    <citation type="journal article" date="2016" name="Nat. Commun.">
        <title>Genome analysis of three Pneumocystis species reveals adaptation mechanisms to life exclusively in mammalian hosts.</title>
        <authorList>
            <person name="Ma L."/>
            <person name="Chen Z."/>
            <person name="Huang D.W."/>
            <person name="Kutty G."/>
            <person name="Ishihara M."/>
            <person name="Wang H."/>
            <person name="Abouelleil A."/>
            <person name="Bishop L."/>
            <person name="Davey E."/>
            <person name="Deng R."/>
            <person name="Deng X."/>
            <person name="Fan L."/>
            <person name="Fantoni G."/>
            <person name="Fitzgerald M."/>
            <person name="Gogineni E."/>
            <person name="Goldberg J.M."/>
            <person name="Handley G."/>
            <person name="Hu X."/>
            <person name="Huber C."/>
            <person name="Jiao X."/>
            <person name="Jones K."/>
            <person name="Levin J.Z."/>
            <person name="Liu Y."/>
            <person name="Macdonald P."/>
            <person name="Melnikov A."/>
            <person name="Raley C."/>
            <person name="Sassi M."/>
            <person name="Sherman B.T."/>
            <person name="Song X."/>
            <person name="Sykes S."/>
            <person name="Tran B."/>
            <person name="Walsh L."/>
            <person name="Xia Y."/>
            <person name="Yang J."/>
            <person name="Young S."/>
            <person name="Zeng Q."/>
            <person name="Zheng X."/>
            <person name="Stephens R."/>
            <person name="Nusbaum C."/>
            <person name="Birren B.W."/>
            <person name="Azadi P."/>
            <person name="Lempicki R.A."/>
            <person name="Cuomo C.A."/>
            <person name="Kovacs J.A."/>
        </authorList>
    </citation>
    <scope>NUCLEOTIDE SEQUENCE [LARGE SCALE GENOMIC DNA]</scope>
    <source>
        <strain evidence="11">RU7</strain>
    </source>
</reference>
<organism evidence="10 11">
    <name type="scientific">Pneumocystis jirovecii (strain RU7)</name>
    <name type="common">Human pneumocystis pneumonia agent</name>
    <dbReference type="NCBI Taxonomy" id="1408657"/>
    <lineage>
        <taxon>Eukaryota</taxon>
        <taxon>Fungi</taxon>
        <taxon>Dikarya</taxon>
        <taxon>Ascomycota</taxon>
        <taxon>Taphrinomycotina</taxon>
        <taxon>Pneumocystomycetes</taxon>
        <taxon>Pneumocystaceae</taxon>
        <taxon>Pneumocystis</taxon>
    </lineage>
</organism>
<keyword evidence="11" id="KW-1185">Reference proteome</keyword>
<dbReference type="EMBL" id="LFWA01000016">
    <property type="protein sequence ID" value="KTW26838.1"/>
    <property type="molecule type" value="Genomic_DNA"/>
</dbReference>
<dbReference type="RefSeq" id="XP_018228169.1">
    <property type="nucleotide sequence ID" value="XM_018375563.1"/>
</dbReference>
<dbReference type="GO" id="GO:0005730">
    <property type="term" value="C:nucleolus"/>
    <property type="evidence" value="ECO:0007669"/>
    <property type="project" value="UniProtKB-SubCell"/>
</dbReference>
<sequence length="148" mass="18534">MKISNIFNNKKLAKKNKNRKIEHKYILNKHRKNLIFSFVKKYIRLYKKNNENQGNIEITNNTLYHQKGQHKSWEKRVKERQAMQEMKKKEKEIIQARQEIIEKRKEITKKRQEAKREKERFEAMKEKMHKKRIERLRRREKRSKMSQK</sequence>
<dbReference type="GO" id="GO:0006364">
    <property type="term" value="P:rRNA processing"/>
    <property type="evidence" value="ECO:0007669"/>
    <property type="project" value="UniProtKB-UniRule"/>
</dbReference>
<evidence type="ECO:0000256" key="4">
    <source>
        <dbReference type="ARBA" id="ARBA00022517"/>
    </source>
</evidence>
<comment type="similarity">
    <text evidence="3 8">Belongs to the CGR1 family.</text>
</comment>
<gene>
    <name evidence="10" type="ORF">T551_03300</name>
</gene>
<keyword evidence="4 8" id="KW-0690">Ribosome biogenesis</keyword>
<dbReference type="GeneID" id="28941818"/>
<comment type="caution">
    <text evidence="10">The sequence shown here is derived from an EMBL/GenBank/DDBJ whole genome shotgun (WGS) entry which is preliminary data.</text>
</comment>
<name>A0A0W4ZEN9_PNEJ7</name>
<dbReference type="Proteomes" id="UP000053447">
    <property type="component" value="Unassembled WGS sequence"/>
</dbReference>
<feature type="region of interest" description="Disordered" evidence="9">
    <location>
        <begin position="109"/>
        <end position="148"/>
    </location>
</feature>
<dbReference type="Pfam" id="PF03879">
    <property type="entry name" value="Cgr1"/>
    <property type="match status" value="1"/>
</dbReference>
<feature type="compositionally biased region" description="Basic and acidic residues" evidence="9">
    <location>
        <begin position="109"/>
        <end position="126"/>
    </location>
</feature>
<dbReference type="InterPro" id="IPR005579">
    <property type="entry name" value="Cgr1-like"/>
</dbReference>
<evidence type="ECO:0000256" key="5">
    <source>
        <dbReference type="ARBA" id="ARBA00022552"/>
    </source>
</evidence>
<keyword evidence="6" id="KW-0175">Coiled coil</keyword>
<evidence type="ECO:0000256" key="2">
    <source>
        <dbReference type="ARBA" id="ARBA00004604"/>
    </source>
</evidence>
<dbReference type="AlphaFoldDB" id="A0A0W4ZEN9"/>
<proteinExistence type="inferred from homology"/>
<evidence type="ECO:0000313" key="10">
    <source>
        <dbReference type="EMBL" id="KTW26838.1"/>
    </source>
</evidence>
<accession>A0A0W4ZEN9</accession>
<evidence type="ECO:0000256" key="9">
    <source>
        <dbReference type="SAM" id="MobiDB-lite"/>
    </source>
</evidence>
<evidence type="ECO:0000256" key="3">
    <source>
        <dbReference type="ARBA" id="ARBA00007869"/>
    </source>
</evidence>
<comment type="function">
    <text evidence="1 8">Involved in nucleolar integrity and required for processing of the pre-rRNA for the 60S ribosome subunit.</text>
</comment>
<evidence type="ECO:0000313" key="11">
    <source>
        <dbReference type="Proteomes" id="UP000053447"/>
    </source>
</evidence>
<evidence type="ECO:0000256" key="6">
    <source>
        <dbReference type="ARBA" id="ARBA00023054"/>
    </source>
</evidence>
<evidence type="ECO:0000256" key="1">
    <source>
        <dbReference type="ARBA" id="ARBA00004090"/>
    </source>
</evidence>
<protein>
    <recommendedName>
        <fullName evidence="8">rRNA-processing protein</fullName>
    </recommendedName>
</protein>
<feature type="compositionally biased region" description="Basic residues" evidence="9">
    <location>
        <begin position="127"/>
        <end position="148"/>
    </location>
</feature>
<keyword evidence="5 8" id="KW-0698">rRNA processing</keyword>
<comment type="subcellular location">
    <subcellularLocation>
        <location evidence="2 8">Nucleus</location>
        <location evidence="2 8">Nucleolus</location>
    </subcellularLocation>
</comment>
<evidence type="ECO:0000256" key="8">
    <source>
        <dbReference type="RuleBase" id="RU363084"/>
    </source>
</evidence>
<dbReference type="VEuPathDB" id="FungiDB:T551_03300"/>